<protein>
    <recommendedName>
        <fullName evidence="1">Peptidyl-prolyl cis-trans isomerase</fullName>
        <shortName evidence="1">PPIase</shortName>
        <ecNumber evidence="1">5.2.1.8</ecNumber>
    </recommendedName>
</protein>
<feature type="domain" description="PPIase cyclophilin-type" evidence="2">
    <location>
        <begin position="125"/>
        <end position="295"/>
    </location>
</feature>
<dbReference type="PRINTS" id="PR00153">
    <property type="entry name" value="CSAPPISMRASE"/>
</dbReference>
<evidence type="ECO:0000313" key="4">
    <source>
        <dbReference type="Proteomes" id="UP000515908"/>
    </source>
</evidence>
<sequence>MLSYTVYGIIETALFQQCREAVQHIAENGSDSLRLTLTEEVPRAFYERRAKWVADSLLHQPEATVVAVCDGDGSLLTGEELLSKVQQVTSFKLIQVGEWSADSYAVLAEKAWRKFLRERGNRYCWMEVQVGGELAGRILMELYAKLLPRTTHNFCSLCSGDMDEVTPQGSSEPITLHYKGTTFFRVLKDAWVMGGDVSPGHKGTGGYSIYGRYFPDESFSVAHDDAGIVGMCNDGEHTNASSFYITRKKMSWMNNHYVAFGRVIDGMDIVDRIHDTEVKHNQAPRTTITIVDCGELDVSL</sequence>
<comment type="similarity">
    <text evidence="1">Belongs to the cyclophilin-type PPIase family.</text>
</comment>
<evidence type="ECO:0000256" key="1">
    <source>
        <dbReference type="RuleBase" id="RU363019"/>
    </source>
</evidence>
<dbReference type="VEuPathDB" id="TriTrypDB:ADEAN_000870400"/>
<organism evidence="3 4">
    <name type="scientific">Angomonas deanei</name>
    <dbReference type="NCBI Taxonomy" id="59799"/>
    <lineage>
        <taxon>Eukaryota</taxon>
        <taxon>Discoba</taxon>
        <taxon>Euglenozoa</taxon>
        <taxon>Kinetoplastea</taxon>
        <taxon>Metakinetoplastina</taxon>
        <taxon>Trypanosomatida</taxon>
        <taxon>Trypanosomatidae</taxon>
        <taxon>Strigomonadinae</taxon>
        <taxon>Angomonas</taxon>
    </lineage>
</organism>
<dbReference type="PANTHER" id="PTHR11071">
    <property type="entry name" value="PEPTIDYL-PROLYL CIS-TRANS ISOMERASE"/>
    <property type="match status" value="1"/>
</dbReference>
<name>A0A7G2CRM1_9TRYP</name>
<dbReference type="InterPro" id="IPR029000">
    <property type="entry name" value="Cyclophilin-like_dom_sf"/>
</dbReference>
<dbReference type="Pfam" id="PF00160">
    <property type="entry name" value="Pro_isomerase"/>
    <property type="match status" value="1"/>
</dbReference>
<keyword evidence="4" id="KW-1185">Reference proteome</keyword>
<dbReference type="Gene3D" id="2.40.100.10">
    <property type="entry name" value="Cyclophilin-like"/>
    <property type="match status" value="1"/>
</dbReference>
<dbReference type="OrthoDB" id="408413at2759"/>
<comment type="catalytic activity">
    <reaction evidence="1">
        <text>[protein]-peptidylproline (omega=180) = [protein]-peptidylproline (omega=0)</text>
        <dbReference type="Rhea" id="RHEA:16237"/>
        <dbReference type="Rhea" id="RHEA-COMP:10747"/>
        <dbReference type="Rhea" id="RHEA-COMP:10748"/>
        <dbReference type="ChEBI" id="CHEBI:83833"/>
        <dbReference type="ChEBI" id="CHEBI:83834"/>
        <dbReference type="EC" id="5.2.1.8"/>
    </reaction>
</comment>
<dbReference type="PROSITE" id="PS50072">
    <property type="entry name" value="CSA_PPIASE_2"/>
    <property type="match status" value="1"/>
</dbReference>
<dbReference type="EC" id="5.2.1.8" evidence="1"/>
<dbReference type="AlphaFoldDB" id="A0A7G2CRM1"/>
<dbReference type="FunFam" id="2.40.100.10:FF:000048">
    <property type="entry name" value="Peptidyl-prolyl cis-trans isomerase"/>
    <property type="match status" value="1"/>
</dbReference>
<gene>
    <name evidence="3" type="ORF">ADEAN_000870400</name>
</gene>
<dbReference type="GO" id="GO:0003755">
    <property type="term" value="F:peptidyl-prolyl cis-trans isomerase activity"/>
    <property type="evidence" value="ECO:0007669"/>
    <property type="project" value="UniProtKB-UniRule"/>
</dbReference>
<dbReference type="InterPro" id="IPR002130">
    <property type="entry name" value="Cyclophilin-type_PPIase_dom"/>
</dbReference>
<evidence type="ECO:0000259" key="2">
    <source>
        <dbReference type="PROSITE" id="PS50072"/>
    </source>
</evidence>
<reference evidence="3 4" key="1">
    <citation type="submission" date="2020-08" db="EMBL/GenBank/DDBJ databases">
        <authorList>
            <person name="Newling K."/>
            <person name="Davey J."/>
            <person name="Forrester S."/>
        </authorList>
    </citation>
    <scope>NUCLEOTIDE SEQUENCE [LARGE SCALE GENOMIC DNA]</scope>
    <source>
        <strain evidence="4">Crithidia deanei Carvalho (ATCC PRA-265)</strain>
    </source>
</reference>
<evidence type="ECO:0000313" key="3">
    <source>
        <dbReference type="EMBL" id="CAD2221173.1"/>
    </source>
</evidence>
<dbReference type="Proteomes" id="UP000515908">
    <property type="component" value="Chromosome 20"/>
</dbReference>
<keyword evidence="1 3" id="KW-0413">Isomerase</keyword>
<comment type="function">
    <text evidence="1">PPIases accelerate the folding of proteins. It catalyzes the cis-trans isomerization of proline imidic peptide bonds in oligopeptides.</text>
</comment>
<proteinExistence type="inferred from homology"/>
<dbReference type="PANTHER" id="PTHR11071:SF561">
    <property type="entry name" value="PEPTIDYL-PROLYL CIS-TRANS ISOMERASE D-RELATED"/>
    <property type="match status" value="1"/>
</dbReference>
<dbReference type="EMBL" id="LR877164">
    <property type="protein sequence ID" value="CAD2221173.1"/>
    <property type="molecule type" value="Genomic_DNA"/>
</dbReference>
<accession>A0A7G2CRM1</accession>
<dbReference type="GO" id="GO:0005737">
    <property type="term" value="C:cytoplasm"/>
    <property type="evidence" value="ECO:0007669"/>
    <property type="project" value="TreeGrafter"/>
</dbReference>
<dbReference type="SUPFAM" id="SSF50891">
    <property type="entry name" value="Cyclophilin-like"/>
    <property type="match status" value="1"/>
</dbReference>
<keyword evidence="1" id="KW-0697">Rotamase</keyword>